<evidence type="ECO:0000313" key="3">
    <source>
        <dbReference type="Proteomes" id="UP000217895"/>
    </source>
</evidence>
<dbReference type="EMBL" id="AP018203">
    <property type="protein sequence ID" value="BAY58278.1"/>
    <property type="molecule type" value="Genomic_DNA"/>
</dbReference>
<organism evidence="2 3">
    <name type="scientific">Leptolyngbya boryana NIES-2135</name>
    <dbReference type="NCBI Taxonomy" id="1973484"/>
    <lineage>
        <taxon>Bacteria</taxon>
        <taxon>Bacillati</taxon>
        <taxon>Cyanobacteriota</taxon>
        <taxon>Cyanophyceae</taxon>
        <taxon>Leptolyngbyales</taxon>
        <taxon>Leptolyngbyaceae</taxon>
        <taxon>Leptolyngbya group</taxon>
        <taxon>Leptolyngbya</taxon>
    </lineage>
</organism>
<evidence type="ECO:0000256" key="1">
    <source>
        <dbReference type="SAM" id="SignalP"/>
    </source>
</evidence>
<name>A0A1Z4JNR0_LEPBY</name>
<evidence type="ECO:0000313" key="2">
    <source>
        <dbReference type="EMBL" id="BAY58278.1"/>
    </source>
</evidence>
<reference evidence="2 3" key="1">
    <citation type="submission" date="2017-06" db="EMBL/GenBank/DDBJ databases">
        <title>Genome sequencing of cyanobaciteial culture collection at National Institute for Environmental Studies (NIES).</title>
        <authorList>
            <person name="Hirose Y."/>
            <person name="Shimura Y."/>
            <person name="Fujisawa T."/>
            <person name="Nakamura Y."/>
            <person name="Kawachi M."/>
        </authorList>
    </citation>
    <scope>NUCLEOTIDE SEQUENCE [LARGE SCALE GENOMIC DNA]</scope>
    <source>
        <strain evidence="2 3">NIES-2135</strain>
    </source>
</reference>
<dbReference type="AlphaFoldDB" id="A0A1Z4JNR0"/>
<dbReference type="Proteomes" id="UP000217895">
    <property type="component" value="Chromosome"/>
</dbReference>
<keyword evidence="1" id="KW-0732">Signal</keyword>
<gene>
    <name evidence="2" type="ORF">NIES2135_51510</name>
</gene>
<proteinExistence type="predicted"/>
<evidence type="ECO:0008006" key="4">
    <source>
        <dbReference type="Google" id="ProtNLM"/>
    </source>
</evidence>
<dbReference type="Pfam" id="PF09912">
    <property type="entry name" value="DUF2141"/>
    <property type="match status" value="1"/>
</dbReference>
<sequence>MQWNVSQLALLALGSSAMIATVAQANPTSNFTVVVGGVQNQQGRVCVSLFANSQGFPDRGDRAVRAQCVGVGKGQTAVTFQNLPLGNYGVAVFHDRNSNGKLDRNFLGIPKEGFGFSRNPTIRTGAPKFSEVAVFVAGTNNTAQVQLQYLLGG</sequence>
<dbReference type="InterPro" id="IPR018673">
    <property type="entry name" value="DUF2141"/>
</dbReference>
<feature type="signal peptide" evidence="1">
    <location>
        <begin position="1"/>
        <end position="25"/>
    </location>
</feature>
<keyword evidence="3" id="KW-1185">Reference proteome</keyword>
<protein>
    <recommendedName>
        <fullName evidence="4">DUF2141 domain-containing protein</fullName>
    </recommendedName>
</protein>
<feature type="chain" id="PRO_5011109067" description="DUF2141 domain-containing protein" evidence="1">
    <location>
        <begin position="26"/>
        <end position="153"/>
    </location>
</feature>
<accession>A0A1Z4JNR0</accession>